<organism evidence="3 4">
    <name type="scientific">Streptomyces boluensis</name>
    <dbReference type="NCBI Taxonomy" id="1775135"/>
    <lineage>
        <taxon>Bacteria</taxon>
        <taxon>Bacillati</taxon>
        <taxon>Actinomycetota</taxon>
        <taxon>Actinomycetes</taxon>
        <taxon>Kitasatosporales</taxon>
        <taxon>Streptomycetaceae</taxon>
        <taxon>Streptomyces</taxon>
    </lineage>
</organism>
<keyword evidence="2" id="KW-0560">Oxidoreductase</keyword>
<comment type="caution">
    <text evidence="3">The sequence shown here is derived from an EMBL/GenBank/DDBJ whole genome shotgun (WGS) entry which is preliminary data.</text>
</comment>
<dbReference type="Gene3D" id="3.40.50.720">
    <property type="entry name" value="NAD(P)-binding Rossmann-like Domain"/>
    <property type="match status" value="1"/>
</dbReference>
<evidence type="ECO:0000256" key="1">
    <source>
        <dbReference type="ARBA" id="ARBA00006484"/>
    </source>
</evidence>
<dbReference type="InterPro" id="IPR036291">
    <property type="entry name" value="NAD(P)-bd_dom_sf"/>
</dbReference>
<dbReference type="PRINTS" id="PR00081">
    <property type="entry name" value="GDHRDH"/>
</dbReference>
<dbReference type="PRINTS" id="PR00080">
    <property type="entry name" value="SDRFAMILY"/>
</dbReference>
<dbReference type="PANTHER" id="PTHR44196:SF2">
    <property type="entry name" value="SHORT-CHAIN DEHYDROGENASE-RELATED"/>
    <property type="match status" value="1"/>
</dbReference>
<name>A0A964XQN2_9ACTN</name>
<keyword evidence="4" id="KW-1185">Reference proteome</keyword>
<accession>A0A964XQN2</accession>
<dbReference type="SUPFAM" id="SSF51735">
    <property type="entry name" value="NAD(P)-binding Rossmann-fold domains"/>
    <property type="match status" value="1"/>
</dbReference>
<sequence>MTRALITGATEGIGRALALALAAEGHTITAVARTEHRLKSLTGQLDGPHAYLTADLTTPSGLHALTTALRARPYDLLVNNAALVPAGPFDDADPHALQAAIRLNCEAVVALAHAFLATARPGAALVNISSTLSFAPKPGQAVHSATKAFVTSFSEALWYEQKRRGVYVLALCP</sequence>
<evidence type="ECO:0000313" key="4">
    <source>
        <dbReference type="Proteomes" id="UP000598297"/>
    </source>
</evidence>
<dbReference type="CDD" id="cd05233">
    <property type="entry name" value="SDR_c"/>
    <property type="match status" value="1"/>
</dbReference>
<comment type="similarity">
    <text evidence="1">Belongs to the short-chain dehydrogenases/reductases (SDR) family.</text>
</comment>
<dbReference type="RefSeq" id="WP_161704261.1">
    <property type="nucleotide sequence ID" value="NZ_JAAAHS010000401.1"/>
</dbReference>
<reference evidence="3" key="1">
    <citation type="submission" date="2020-01" db="EMBL/GenBank/DDBJ databases">
        <title>Whole-genome analyses of novel actinobacteria.</title>
        <authorList>
            <person name="Sahin N."/>
        </authorList>
    </citation>
    <scope>NUCLEOTIDE SEQUENCE</scope>
    <source>
        <strain evidence="3">YC537</strain>
    </source>
</reference>
<evidence type="ECO:0000313" key="3">
    <source>
        <dbReference type="EMBL" id="NBE55987.1"/>
    </source>
</evidence>
<evidence type="ECO:0000256" key="2">
    <source>
        <dbReference type="ARBA" id="ARBA00023002"/>
    </source>
</evidence>
<dbReference type="AlphaFoldDB" id="A0A964XQN2"/>
<dbReference type="Pfam" id="PF00106">
    <property type="entry name" value="adh_short"/>
    <property type="match status" value="1"/>
</dbReference>
<dbReference type="OrthoDB" id="9797538at2"/>
<feature type="non-terminal residue" evidence="3">
    <location>
        <position position="173"/>
    </location>
</feature>
<proteinExistence type="inferred from homology"/>
<dbReference type="GO" id="GO:0016020">
    <property type="term" value="C:membrane"/>
    <property type="evidence" value="ECO:0007669"/>
    <property type="project" value="TreeGrafter"/>
</dbReference>
<protein>
    <submittedName>
        <fullName evidence="3">SDR family NAD(P)-dependent oxidoreductase</fullName>
    </submittedName>
</protein>
<dbReference type="Proteomes" id="UP000598297">
    <property type="component" value="Unassembled WGS sequence"/>
</dbReference>
<dbReference type="EMBL" id="JAAAHS010000401">
    <property type="protein sequence ID" value="NBE55987.1"/>
    <property type="molecule type" value="Genomic_DNA"/>
</dbReference>
<gene>
    <name evidence="3" type="ORF">GUY60_32030</name>
</gene>
<dbReference type="GO" id="GO:0016491">
    <property type="term" value="F:oxidoreductase activity"/>
    <property type="evidence" value="ECO:0007669"/>
    <property type="project" value="UniProtKB-KW"/>
</dbReference>
<dbReference type="PANTHER" id="PTHR44196">
    <property type="entry name" value="DEHYDROGENASE/REDUCTASE SDR FAMILY MEMBER 7B"/>
    <property type="match status" value="1"/>
</dbReference>
<dbReference type="InterPro" id="IPR002347">
    <property type="entry name" value="SDR_fam"/>
</dbReference>